<dbReference type="InterPro" id="IPR017853">
    <property type="entry name" value="GH"/>
</dbReference>
<dbReference type="GO" id="GO:0005975">
    <property type="term" value="P:carbohydrate metabolic process"/>
    <property type="evidence" value="ECO:0007669"/>
    <property type="project" value="InterPro"/>
</dbReference>
<dbReference type="GO" id="GO:0008422">
    <property type="term" value="F:beta-glucosidase activity"/>
    <property type="evidence" value="ECO:0007669"/>
    <property type="project" value="TreeGrafter"/>
</dbReference>
<dbReference type="PANTHER" id="PTHR10353">
    <property type="entry name" value="GLYCOSYL HYDROLASE"/>
    <property type="match status" value="1"/>
</dbReference>
<proteinExistence type="inferred from homology"/>
<dbReference type="Gene3D" id="3.20.20.80">
    <property type="entry name" value="Glycosidases"/>
    <property type="match status" value="1"/>
</dbReference>
<protein>
    <submittedName>
        <fullName evidence="3">Glycoside hydrolase superfamily</fullName>
    </submittedName>
</protein>
<evidence type="ECO:0000313" key="4">
    <source>
        <dbReference type="Proteomes" id="UP000326950"/>
    </source>
</evidence>
<dbReference type="OrthoDB" id="65569at2759"/>
<accession>A0A5N6UY17</accession>
<dbReference type="SUPFAM" id="SSF51445">
    <property type="entry name" value="(Trans)glycosidases"/>
    <property type="match status" value="1"/>
</dbReference>
<evidence type="ECO:0000256" key="2">
    <source>
        <dbReference type="SAM" id="SignalP"/>
    </source>
</evidence>
<reference evidence="3 4" key="1">
    <citation type="submission" date="2019-04" db="EMBL/GenBank/DDBJ databases">
        <title>Friends and foes A comparative genomics study of 23 Aspergillus species from section Flavi.</title>
        <authorList>
            <consortium name="DOE Joint Genome Institute"/>
            <person name="Kjaerbolling I."/>
            <person name="Vesth T."/>
            <person name="Frisvad J.C."/>
            <person name="Nybo J.L."/>
            <person name="Theobald S."/>
            <person name="Kildgaard S."/>
            <person name="Isbrandt T."/>
            <person name="Kuo A."/>
            <person name="Sato A."/>
            <person name="Lyhne E.K."/>
            <person name="Kogle M.E."/>
            <person name="Wiebenga A."/>
            <person name="Kun R.S."/>
            <person name="Lubbers R.J."/>
            <person name="Makela M.R."/>
            <person name="Barry K."/>
            <person name="Chovatia M."/>
            <person name="Clum A."/>
            <person name="Daum C."/>
            <person name="Haridas S."/>
            <person name="He G."/>
            <person name="LaButti K."/>
            <person name="Lipzen A."/>
            <person name="Mondo S."/>
            <person name="Riley R."/>
            <person name="Salamov A."/>
            <person name="Simmons B.A."/>
            <person name="Magnuson J.K."/>
            <person name="Henrissat B."/>
            <person name="Mortensen U.H."/>
            <person name="Larsen T.O."/>
            <person name="Devries R.P."/>
            <person name="Grigoriev I.V."/>
            <person name="Machida M."/>
            <person name="Baker S.E."/>
            <person name="Andersen M.R."/>
        </authorList>
    </citation>
    <scope>NUCLEOTIDE SEQUENCE [LARGE SCALE GENOMIC DNA]</scope>
    <source>
        <strain evidence="3 4">CBS 117626</strain>
    </source>
</reference>
<feature type="signal peptide" evidence="2">
    <location>
        <begin position="1"/>
        <end position="17"/>
    </location>
</feature>
<evidence type="ECO:0000256" key="1">
    <source>
        <dbReference type="RuleBase" id="RU003690"/>
    </source>
</evidence>
<dbReference type="PANTHER" id="PTHR10353:SF53">
    <property type="entry name" value="BETA-1,4-GLUCOSIDASE (EUROFUNG)"/>
    <property type="match status" value="1"/>
</dbReference>
<keyword evidence="2" id="KW-0732">Signal</keyword>
<keyword evidence="4" id="KW-1185">Reference proteome</keyword>
<dbReference type="InterPro" id="IPR001360">
    <property type="entry name" value="Glyco_hydro_1"/>
</dbReference>
<sequence length="633" mass="70797">MLALGVIIGLLASLAASQQLYTTTTGAAARPQCLTKDNVAHSTHPTSSTSYVARKFRYSASDTVRYATSVPSFTSFTTYAAPSNSLTTLLPSLTYTTWGKWEPSASLNASDTSNKYGQAAWTAQWREARPVGYSQTSVYSSTVSPTPIPSSELVLPPRDYFGPSDCYQFPNDFVFGVASSASQIEGAAADEGKAPSIMDIIVRDDKPKAYVTNEHYYYYKQDIERVAAMGVKHFSFTIAWTRILPFAMPGTPVNQKAIDHYDDVINFIIDKGMVPVITLTHFDLPLQFFDDPQALGEGLSTTELQYLSYLTAGYSNDTFSDAFVNYAKIVLSHYADRVPTWFTFCQPPEIGNTTKAVYNILKPHADVYHWYKDDLKGTGQISIKFNANFGVPHNATSDADIFAADYYNSVQLGAYLNPMVLGKQYPESFKNYTGDSYIPLTAEDIDHFKGTIDFLGLDAYSPLVVSPPVSGNTSSIQDCLQSSSAALQPWCVETSSLNNYGWNIGYRSQSYVYTATTFIREYINYVYQTWPVPIAITEFGFAVYHEASKELSDQLFDSPRSQYYLAYMSEVLKAIHDDNVPVKGVYAWSFIDNWEFGDYDQQFGMQTVNRTTQERHYKKSFFDLVDFMKARGV</sequence>
<dbReference type="PRINTS" id="PR00131">
    <property type="entry name" value="GLHYDRLASE1"/>
</dbReference>
<dbReference type="Pfam" id="PF00232">
    <property type="entry name" value="Glyco_hydro_1"/>
    <property type="match status" value="1"/>
</dbReference>
<name>A0A5N6UY17_ASPTM</name>
<gene>
    <name evidence="3" type="ORF">BDV40DRAFT_311624</name>
</gene>
<comment type="similarity">
    <text evidence="1">Belongs to the glycosyl hydrolase 1 family.</text>
</comment>
<dbReference type="AlphaFoldDB" id="A0A5N6UY17"/>
<keyword evidence="3" id="KW-0378">Hydrolase</keyword>
<feature type="chain" id="PRO_5025072318" evidence="2">
    <location>
        <begin position="18"/>
        <end position="633"/>
    </location>
</feature>
<dbReference type="Proteomes" id="UP000326950">
    <property type="component" value="Unassembled WGS sequence"/>
</dbReference>
<evidence type="ECO:0000313" key="3">
    <source>
        <dbReference type="EMBL" id="KAE8163578.1"/>
    </source>
</evidence>
<dbReference type="EMBL" id="ML738616">
    <property type="protein sequence ID" value="KAE8163578.1"/>
    <property type="molecule type" value="Genomic_DNA"/>
</dbReference>
<organism evidence="3 4">
    <name type="scientific">Aspergillus tamarii</name>
    <dbReference type="NCBI Taxonomy" id="41984"/>
    <lineage>
        <taxon>Eukaryota</taxon>
        <taxon>Fungi</taxon>
        <taxon>Dikarya</taxon>
        <taxon>Ascomycota</taxon>
        <taxon>Pezizomycotina</taxon>
        <taxon>Eurotiomycetes</taxon>
        <taxon>Eurotiomycetidae</taxon>
        <taxon>Eurotiales</taxon>
        <taxon>Aspergillaceae</taxon>
        <taxon>Aspergillus</taxon>
        <taxon>Aspergillus subgen. Circumdati</taxon>
    </lineage>
</organism>